<proteinExistence type="predicted"/>
<gene>
    <name evidence="1" type="ORF">COLSTE_02015</name>
</gene>
<protein>
    <submittedName>
        <fullName evidence="1">Uncharacterized protein</fullName>
    </submittedName>
</protein>
<organism evidence="1 2">
    <name type="scientific">Collinsella stercoris DSM 13279</name>
    <dbReference type="NCBI Taxonomy" id="445975"/>
    <lineage>
        <taxon>Bacteria</taxon>
        <taxon>Bacillati</taxon>
        <taxon>Actinomycetota</taxon>
        <taxon>Coriobacteriia</taxon>
        <taxon>Coriobacteriales</taxon>
        <taxon>Coriobacteriaceae</taxon>
        <taxon>Collinsella</taxon>
    </lineage>
</organism>
<comment type="caution">
    <text evidence="1">The sequence shown here is derived from an EMBL/GenBank/DDBJ whole genome shotgun (WGS) entry which is preliminary data.</text>
</comment>
<keyword evidence="2" id="KW-1185">Reference proteome</keyword>
<name>B6GD36_9ACTN</name>
<accession>B6GD36</accession>
<dbReference type="Proteomes" id="UP000003560">
    <property type="component" value="Unassembled WGS sequence"/>
</dbReference>
<evidence type="ECO:0000313" key="2">
    <source>
        <dbReference type="Proteomes" id="UP000003560"/>
    </source>
</evidence>
<dbReference type="AlphaFoldDB" id="B6GD36"/>
<reference evidence="1 2" key="1">
    <citation type="submission" date="2008-10" db="EMBL/GenBank/DDBJ databases">
        <title>Draft genome sequence of Collinsella stercoris (DSM 13279).</title>
        <authorList>
            <person name="Sudarsanam P."/>
            <person name="Ley R."/>
            <person name="Guruge J."/>
            <person name="Turnbaugh P.J."/>
            <person name="Mahowald M."/>
            <person name="Liep D."/>
            <person name="Gordon J."/>
        </authorList>
    </citation>
    <scope>NUCLEOTIDE SEQUENCE [LARGE SCALE GENOMIC DNA]</scope>
    <source>
        <strain evidence="1 2">DSM 13279</strain>
    </source>
</reference>
<sequence length="47" mass="5050">MCHRAFLFAHDPLVAILLGKLRKTSTIPCCRAPATVRGAYATTCCGN</sequence>
<dbReference type="STRING" id="445975.COLSTE_02015"/>
<dbReference type="EMBL" id="ABXJ01000118">
    <property type="protein sequence ID" value="EEA89817.1"/>
    <property type="molecule type" value="Genomic_DNA"/>
</dbReference>
<evidence type="ECO:0000313" key="1">
    <source>
        <dbReference type="EMBL" id="EEA89817.1"/>
    </source>
</evidence>
<dbReference type="HOGENOM" id="CLU_3166834_0_0_11"/>
<reference evidence="1 2" key="2">
    <citation type="submission" date="2008-10" db="EMBL/GenBank/DDBJ databases">
        <authorList>
            <person name="Fulton L."/>
            <person name="Clifton S."/>
            <person name="Fulton B."/>
            <person name="Xu J."/>
            <person name="Minx P."/>
            <person name="Pepin K.H."/>
            <person name="Johnson M."/>
            <person name="Thiruvilangam P."/>
            <person name="Bhonagiri V."/>
            <person name="Nash W.E."/>
            <person name="Mardis E.R."/>
            <person name="Wilson R.K."/>
        </authorList>
    </citation>
    <scope>NUCLEOTIDE SEQUENCE [LARGE SCALE GENOMIC DNA]</scope>
    <source>
        <strain evidence="1 2">DSM 13279</strain>
    </source>
</reference>